<organism evidence="2 3">
    <name type="scientific">Novipirellula artificiosorum</name>
    <dbReference type="NCBI Taxonomy" id="2528016"/>
    <lineage>
        <taxon>Bacteria</taxon>
        <taxon>Pseudomonadati</taxon>
        <taxon>Planctomycetota</taxon>
        <taxon>Planctomycetia</taxon>
        <taxon>Pirellulales</taxon>
        <taxon>Pirellulaceae</taxon>
        <taxon>Novipirellula</taxon>
    </lineage>
</organism>
<accession>A0A5C6E1S8</accession>
<dbReference type="AlphaFoldDB" id="A0A5C6E1S8"/>
<evidence type="ECO:0000259" key="1">
    <source>
        <dbReference type="Pfam" id="PF07632"/>
    </source>
</evidence>
<dbReference type="Proteomes" id="UP000319143">
    <property type="component" value="Unassembled WGS sequence"/>
</dbReference>
<evidence type="ECO:0000313" key="2">
    <source>
        <dbReference type="EMBL" id="TWU41947.1"/>
    </source>
</evidence>
<proteinExistence type="predicted"/>
<gene>
    <name evidence="2" type="ORF">Poly41_02430</name>
</gene>
<dbReference type="Gene3D" id="3.90.245.10">
    <property type="entry name" value="Ribonucleoside hydrolase-like"/>
    <property type="match status" value="1"/>
</dbReference>
<dbReference type="Pfam" id="PF07632">
    <property type="entry name" value="Sde182_NH-like"/>
    <property type="match status" value="1"/>
</dbReference>
<feature type="domain" description="Cellulose-binding Sde182 nucleoside hydrolase-like" evidence="1">
    <location>
        <begin position="46"/>
        <end position="132"/>
    </location>
</feature>
<keyword evidence="3" id="KW-1185">Reference proteome</keyword>
<dbReference type="GO" id="GO:0016799">
    <property type="term" value="F:hydrolase activity, hydrolyzing N-glycosyl compounds"/>
    <property type="evidence" value="ECO:0007669"/>
    <property type="project" value="InterPro"/>
</dbReference>
<dbReference type="EMBL" id="SJPV01000001">
    <property type="protein sequence ID" value="TWU41947.1"/>
    <property type="molecule type" value="Genomic_DNA"/>
</dbReference>
<sequence length="154" mass="17612">MHIQMNQRTSRYFNSLSGFLVSLLVFFDAGKLAAQEQQQPDDNRLRVIVTSDFPPFPVTNSDPDDVQSMVRFLLYSNEFDVEGLIASAGTYGMVAEKKNILAVLDEYDKVDENLRKHDPKYPTADAMDLCVRFTLRRQSRALESSKGIRRHSFT</sequence>
<dbReference type="InterPro" id="IPR036452">
    <property type="entry name" value="Ribo_hydro-like"/>
</dbReference>
<name>A0A5C6E1S8_9BACT</name>
<dbReference type="InterPro" id="IPR011483">
    <property type="entry name" value="Sde182_NH-like"/>
</dbReference>
<protein>
    <recommendedName>
        <fullName evidence="1">Cellulose-binding Sde182 nucleoside hydrolase-like domain-containing protein</fullName>
    </recommendedName>
</protein>
<reference evidence="2 3" key="1">
    <citation type="submission" date="2019-02" db="EMBL/GenBank/DDBJ databases">
        <title>Deep-cultivation of Planctomycetes and their phenomic and genomic characterization uncovers novel biology.</title>
        <authorList>
            <person name="Wiegand S."/>
            <person name="Jogler M."/>
            <person name="Boedeker C."/>
            <person name="Pinto D."/>
            <person name="Vollmers J."/>
            <person name="Rivas-Marin E."/>
            <person name="Kohn T."/>
            <person name="Peeters S.H."/>
            <person name="Heuer A."/>
            <person name="Rast P."/>
            <person name="Oberbeckmann S."/>
            <person name="Bunk B."/>
            <person name="Jeske O."/>
            <person name="Meyerdierks A."/>
            <person name="Storesund J.E."/>
            <person name="Kallscheuer N."/>
            <person name="Luecker S."/>
            <person name="Lage O.M."/>
            <person name="Pohl T."/>
            <person name="Merkel B.J."/>
            <person name="Hornburger P."/>
            <person name="Mueller R.-W."/>
            <person name="Bruemmer F."/>
            <person name="Labrenz M."/>
            <person name="Spormann A.M."/>
            <person name="Op Den Camp H."/>
            <person name="Overmann J."/>
            <person name="Amann R."/>
            <person name="Jetten M.S.M."/>
            <person name="Mascher T."/>
            <person name="Medema M.H."/>
            <person name="Devos D.P."/>
            <person name="Kaster A.-K."/>
            <person name="Ovreas L."/>
            <person name="Rohde M."/>
            <person name="Galperin M.Y."/>
            <person name="Jogler C."/>
        </authorList>
    </citation>
    <scope>NUCLEOTIDE SEQUENCE [LARGE SCALE GENOMIC DNA]</scope>
    <source>
        <strain evidence="2 3">Poly41</strain>
    </source>
</reference>
<evidence type="ECO:0000313" key="3">
    <source>
        <dbReference type="Proteomes" id="UP000319143"/>
    </source>
</evidence>
<comment type="caution">
    <text evidence="2">The sequence shown here is derived from an EMBL/GenBank/DDBJ whole genome shotgun (WGS) entry which is preliminary data.</text>
</comment>